<feature type="transmembrane region" description="Helical" evidence="6">
    <location>
        <begin position="24"/>
        <end position="42"/>
    </location>
</feature>
<evidence type="ECO:0000256" key="3">
    <source>
        <dbReference type="ARBA" id="ARBA00022692"/>
    </source>
</evidence>
<dbReference type="GO" id="GO:0033281">
    <property type="term" value="C:TAT protein transport complex"/>
    <property type="evidence" value="ECO:0007669"/>
    <property type="project" value="TreeGrafter"/>
</dbReference>
<name>A0A1Z1MS45_9FLOR</name>
<keyword evidence="7" id="KW-0934">Plastid</keyword>
<dbReference type="InterPro" id="IPR002033">
    <property type="entry name" value="TatC"/>
</dbReference>
<feature type="transmembrane region" description="Helical" evidence="6">
    <location>
        <begin position="153"/>
        <end position="180"/>
    </location>
</feature>
<keyword evidence="5 6" id="KW-0472">Membrane</keyword>
<keyword evidence="4 6" id="KW-1133">Transmembrane helix</keyword>
<protein>
    <submittedName>
        <fullName evidence="7">Sec-independent protein translocase component TatC</fullName>
    </submittedName>
</protein>
<comment type="similarity">
    <text evidence="2">Belongs to the TatC family.</text>
</comment>
<evidence type="ECO:0000313" key="7">
    <source>
        <dbReference type="EMBL" id="ARW68923.1"/>
    </source>
</evidence>
<accession>A0A1Z1MS45</accession>
<feature type="transmembrane region" description="Helical" evidence="6">
    <location>
        <begin position="106"/>
        <end position="133"/>
    </location>
</feature>
<sequence>MKSVKYEEKYMTILEHLQELKQRILLTFLIFILVLSICIIYTKEISFILQQPALGIKFLQLAPGEYLFVSVKVASYAAIFIISPLILYQIIQFISPGLTRKENKYVIPTSICSLCLFFLGGIFSYKAIIPITINFLIGYGSDVVEPVWSFEEYFNFISLTLLTTGICFQLPILQVILGITNIVSWKEMLRKWKYITFISTIISAIITPSTDPLTQILMSITIIILYSCGIFIVKTLQKTTK</sequence>
<dbReference type="GO" id="GO:0009977">
    <property type="term" value="F:proton motive force dependent protein transmembrane transporter activity"/>
    <property type="evidence" value="ECO:0007669"/>
    <property type="project" value="TreeGrafter"/>
</dbReference>
<reference evidence="7" key="1">
    <citation type="journal article" date="2017" name="J. Phycol.">
        <title>Analysis of chloroplast genomes and a supermatrix inform reclassification of the Rhodomelaceae (Rhodophyta).</title>
        <authorList>
            <person name="Diaz-Tapia P."/>
            <person name="Maggs C.A."/>
            <person name="West J.A."/>
            <person name="Verbruggen H."/>
        </authorList>
    </citation>
    <scope>NUCLEOTIDE SEQUENCE</scope>
    <source>
        <strain evidence="7">PD1720</strain>
    </source>
</reference>
<dbReference type="PANTHER" id="PTHR30371">
    <property type="entry name" value="SEC-INDEPENDENT PROTEIN TRANSLOCASE PROTEIN TATC"/>
    <property type="match status" value="1"/>
</dbReference>
<dbReference type="NCBIfam" id="TIGR00945">
    <property type="entry name" value="tatC"/>
    <property type="match status" value="1"/>
</dbReference>
<feature type="transmembrane region" description="Helical" evidence="6">
    <location>
        <begin position="192"/>
        <end position="210"/>
    </location>
</feature>
<evidence type="ECO:0000256" key="5">
    <source>
        <dbReference type="ARBA" id="ARBA00023136"/>
    </source>
</evidence>
<dbReference type="RefSeq" id="YP_009399317.1">
    <property type="nucleotide sequence ID" value="NC_035296.1"/>
</dbReference>
<evidence type="ECO:0000256" key="1">
    <source>
        <dbReference type="ARBA" id="ARBA00004141"/>
    </source>
</evidence>
<feature type="transmembrane region" description="Helical" evidence="6">
    <location>
        <begin position="73"/>
        <end position="94"/>
    </location>
</feature>
<gene>
    <name evidence="7" type="primary">tatC</name>
</gene>
<keyword evidence="3 6" id="KW-0812">Transmembrane</keyword>
<dbReference type="PRINTS" id="PR01840">
    <property type="entry name" value="TATCFAMILY"/>
</dbReference>
<comment type="subcellular location">
    <subcellularLocation>
        <location evidence="1">Membrane</location>
        <topology evidence="1">Multi-pass membrane protein</topology>
    </subcellularLocation>
</comment>
<organism evidence="7">
    <name type="scientific">Kapraunia schneideri</name>
    <dbReference type="NCBI Taxonomy" id="717899"/>
    <lineage>
        <taxon>Eukaryota</taxon>
        <taxon>Rhodophyta</taxon>
        <taxon>Florideophyceae</taxon>
        <taxon>Rhodymeniophycidae</taxon>
        <taxon>Ceramiales</taxon>
        <taxon>Rhodomelaceae</taxon>
        <taxon>Kapraunia</taxon>
    </lineage>
</organism>
<dbReference type="GO" id="GO:0043953">
    <property type="term" value="P:protein transport by the Tat complex"/>
    <property type="evidence" value="ECO:0007669"/>
    <property type="project" value="TreeGrafter"/>
</dbReference>
<dbReference type="AlphaFoldDB" id="A0A1Z1MS45"/>
<dbReference type="PANTHER" id="PTHR30371:SF0">
    <property type="entry name" value="SEC-INDEPENDENT PROTEIN TRANSLOCASE PROTEIN TATC, CHLOROPLASTIC-RELATED"/>
    <property type="match status" value="1"/>
</dbReference>
<dbReference type="Pfam" id="PF00902">
    <property type="entry name" value="TatC"/>
    <property type="match status" value="1"/>
</dbReference>
<evidence type="ECO:0000256" key="2">
    <source>
        <dbReference type="ARBA" id="ARBA00008882"/>
    </source>
</evidence>
<dbReference type="GO" id="GO:0065002">
    <property type="term" value="P:intracellular protein transmembrane transport"/>
    <property type="evidence" value="ECO:0007669"/>
    <property type="project" value="TreeGrafter"/>
</dbReference>
<feature type="transmembrane region" description="Helical" evidence="6">
    <location>
        <begin position="216"/>
        <end position="236"/>
    </location>
</feature>
<dbReference type="EMBL" id="MF101454">
    <property type="protein sequence ID" value="ARW68923.1"/>
    <property type="molecule type" value="Genomic_DNA"/>
</dbReference>
<keyword evidence="7" id="KW-0150">Chloroplast</keyword>
<dbReference type="HAMAP" id="MF_00902">
    <property type="entry name" value="TatC"/>
    <property type="match status" value="1"/>
</dbReference>
<geneLocation type="chloroplast" evidence="7"/>
<proteinExistence type="inferred from homology"/>
<dbReference type="GeneID" id="33361992"/>
<evidence type="ECO:0000256" key="4">
    <source>
        <dbReference type="ARBA" id="ARBA00022989"/>
    </source>
</evidence>
<evidence type="ECO:0000256" key="6">
    <source>
        <dbReference type="SAM" id="Phobius"/>
    </source>
</evidence>